<dbReference type="Pfam" id="PF00888">
    <property type="entry name" value="Cullin"/>
    <property type="match status" value="1"/>
</dbReference>
<dbReference type="InterPro" id="IPR016157">
    <property type="entry name" value="Cullin_CS"/>
</dbReference>
<evidence type="ECO:0000256" key="4">
    <source>
        <dbReference type="ARBA" id="ARBA00022786"/>
    </source>
</evidence>
<dbReference type="GO" id="GO:0006511">
    <property type="term" value="P:ubiquitin-dependent protein catabolic process"/>
    <property type="evidence" value="ECO:0007669"/>
    <property type="project" value="InterPro"/>
</dbReference>
<evidence type="ECO:0000313" key="11">
    <source>
        <dbReference type="Proteomes" id="UP000282087"/>
    </source>
</evidence>
<evidence type="ECO:0000256" key="3">
    <source>
        <dbReference type="ARBA" id="ARBA00022499"/>
    </source>
</evidence>
<gene>
    <name evidence="10" type="ORF">DD238_005749</name>
</gene>
<keyword evidence="11" id="KW-1185">Reference proteome</keyword>
<dbReference type="PROSITE" id="PS50069">
    <property type="entry name" value="CULLIN_2"/>
    <property type="match status" value="1"/>
</dbReference>
<dbReference type="Gene3D" id="1.20.1310.10">
    <property type="entry name" value="Cullin Repeats"/>
    <property type="match status" value="4"/>
</dbReference>
<protein>
    <recommendedName>
        <fullName evidence="6">Cullin-5</fullName>
    </recommendedName>
</protein>
<proteinExistence type="inferred from homology"/>
<dbReference type="InterPro" id="IPR019559">
    <property type="entry name" value="Cullin_neddylation_domain"/>
</dbReference>
<name>A0A3M6V6L0_9STRA</name>
<dbReference type="EMBL" id="QLLG01000815">
    <property type="protein sequence ID" value="RMX62045.1"/>
    <property type="molecule type" value="Genomic_DNA"/>
</dbReference>
<dbReference type="FunFam" id="1.20.1310.10:FF:000014">
    <property type="entry name" value="Cullin 5"/>
    <property type="match status" value="1"/>
</dbReference>
<comment type="pathway">
    <text evidence="1">Protein modification; protein ubiquitination.</text>
</comment>
<comment type="similarity">
    <text evidence="2 7 8">Belongs to the cullin family.</text>
</comment>
<organism evidence="10 11">
    <name type="scientific">Peronospora effusa</name>
    <dbReference type="NCBI Taxonomy" id="542832"/>
    <lineage>
        <taxon>Eukaryota</taxon>
        <taxon>Sar</taxon>
        <taxon>Stramenopiles</taxon>
        <taxon>Oomycota</taxon>
        <taxon>Peronosporomycetes</taxon>
        <taxon>Peronosporales</taxon>
        <taxon>Peronosporaceae</taxon>
        <taxon>Peronospora</taxon>
    </lineage>
</organism>
<dbReference type="FunFam" id="1.10.10.10:FF:000014">
    <property type="entry name" value="Cullin 1"/>
    <property type="match status" value="1"/>
</dbReference>
<evidence type="ECO:0000256" key="6">
    <source>
        <dbReference type="ARBA" id="ARBA00040451"/>
    </source>
</evidence>
<dbReference type="InterPro" id="IPR036317">
    <property type="entry name" value="Cullin_homology_sf"/>
</dbReference>
<dbReference type="Proteomes" id="UP000282087">
    <property type="component" value="Unassembled WGS sequence"/>
</dbReference>
<dbReference type="InterPro" id="IPR045093">
    <property type="entry name" value="Cullin"/>
</dbReference>
<dbReference type="InterPro" id="IPR016159">
    <property type="entry name" value="Cullin_repeat-like_dom_sf"/>
</dbReference>
<dbReference type="PANTHER" id="PTHR11932">
    <property type="entry name" value="CULLIN"/>
    <property type="match status" value="1"/>
</dbReference>
<feature type="domain" description="Cullin family profile" evidence="9">
    <location>
        <begin position="422"/>
        <end position="694"/>
    </location>
</feature>
<comment type="caution">
    <text evidence="10">The sequence shown here is derived from an EMBL/GenBank/DDBJ whole genome shotgun (WGS) entry which is preliminary data.</text>
</comment>
<keyword evidence="3" id="KW-1017">Isopeptide bond</keyword>
<reference evidence="10 11" key="1">
    <citation type="submission" date="2018-06" db="EMBL/GenBank/DDBJ databases">
        <title>Comparative genomics of downy mildews reveals potential adaptations to biotrophy.</title>
        <authorList>
            <person name="Fletcher K."/>
            <person name="Klosterman S.J."/>
            <person name="Derevnina L."/>
            <person name="Martin F."/>
            <person name="Koike S."/>
            <person name="Reyes Chin-Wo S."/>
            <person name="Mou B."/>
            <person name="Michelmore R."/>
        </authorList>
    </citation>
    <scope>NUCLEOTIDE SEQUENCE [LARGE SCALE GENOMIC DNA]</scope>
    <source>
        <strain evidence="10 11">R14</strain>
    </source>
</reference>
<dbReference type="SUPFAM" id="SSF75632">
    <property type="entry name" value="Cullin homology domain"/>
    <property type="match status" value="1"/>
</dbReference>
<dbReference type="VEuPathDB" id="FungiDB:DD237_006749"/>
<dbReference type="SMART" id="SM00182">
    <property type="entry name" value="CULLIN"/>
    <property type="match status" value="1"/>
</dbReference>
<sequence length="837" mass="96920">MYVAQSRYVSPLKLQPTIPHSDLKKETKATPDVAGETMSLLKTSVVNFEHEWKEMEPPLASLMTGTPQTLTNEKWLQMYSGIYKICTNPGAPQAELLFFRLRGMFIEHVESILNKLNAIDGEAAFLYHYCSSFESFATGTNYISELFRYLNRYWISYSHCETGHAPVPGVYPVTELSLHIWHDIAFSKLKKRLVKAIIHIFHSARRSKSECFEDGDCIARTVQTYFSIGLCRQDQMSLYREELEQPFLEDTARYYSAKAMELLSRVTISEYLQEIELLCAHEQKRCEARLHRTTVVQLRQACCHVLVDEHADQICEDAETFLINNQKKDLQRLFSLFSELTNENALMSLKNILKKYIERRGLEVVQKFQQEEATKNPEGYIEALVQVRNKYFNLIKDAFNFHPLMRTALDQACRTFANSHPRLPELLAKYTHYLMSHDKKHGASRALPSPGSPRPTLIMDDMLEQKIENVSVVFCLIDDKDIFKKYYSKFLAKRLIKGTSASNDMEILLILKLRDICGCDFVSKLQKMLKDKMLSKVLLTILEQWQELMESFTAWLEEKDIELRSEDASHAIAIDFHHTVTYHCDVLTAGAWPISIAAAEHKVFLPPAVEAHTSLFTRFYTGRSTGRKLLWVHNLSYGMIQSHCFEKRYEFLLSFYQMLILMQFNTAKEITRSNIVRLTNIPEQDCTHHMASLIKSKLLISDEAAENPTYTINFGFTSRKLRHSVRRYNRFFSTRTNTSIIVDQAVPNTPVESPKALKVTIRDVKEDRKMSLQAAIVRVLKTRRDIYQAQLVHEVSEMLVNQFVPTATAIKQNVEILIQKEYLRRHGDDHARFLYVA</sequence>
<dbReference type="InterPro" id="IPR016158">
    <property type="entry name" value="Cullin_homology"/>
</dbReference>
<evidence type="ECO:0000256" key="8">
    <source>
        <dbReference type="RuleBase" id="RU003829"/>
    </source>
</evidence>
<evidence type="ECO:0000256" key="7">
    <source>
        <dbReference type="PROSITE-ProRule" id="PRU00330"/>
    </source>
</evidence>
<keyword evidence="4" id="KW-0833">Ubl conjugation pathway</keyword>
<dbReference type="GO" id="GO:0031625">
    <property type="term" value="F:ubiquitin protein ligase binding"/>
    <property type="evidence" value="ECO:0007669"/>
    <property type="project" value="InterPro"/>
</dbReference>
<evidence type="ECO:0000256" key="2">
    <source>
        <dbReference type="ARBA" id="ARBA00006019"/>
    </source>
</evidence>
<dbReference type="AlphaFoldDB" id="A0A3M6V6L0"/>
<dbReference type="Pfam" id="PF26557">
    <property type="entry name" value="Cullin_AB"/>
    <property type="match status" value="1"/>
</dbReference>
<evidence type="ECO:0000256" key="1">
    <source>
        <dbReference type="ARBA" id="ARBA00004906"/>
    </source>
</evidence>
<dbReference type="STRING" id="542832.A0A3M6V6L0"/>
<dbReference type="InterPro" id="IPR059120">
    <property type="entry name" value="Cullin-like_AB"/>
</dbReference>
<dbReference type="Pfam" id="PF10557">
    <property type="entry name" value="Cullin_Nedd8"/>
    <property type="match status" value="1"/>
</dbReference>
<dbReference type="PROSITE" id="PS01256">
    <property type="entry name" value="CULLIN_1"/>
    <property type="match status" value="1"/>
</dbReference>
<accession>A0A3M6V6L0</accession>
<dbReference type="SMART" id="SM00884">
    <property type="entry name" value="Cullin_Nedd8"/>
    <property type="match status" value="1"/>
</dbReference>
<keyword evidence="5" id="KW-0832">Ubl conjugation</keyword>
<dbReference type="SUPFAM" id="SSF74788">
    <property type="entry name" value="Cullin repeat-like"/>
    <property type="match status" value="1"/>
</dbReference>
<dbReference type="GO" id="GO:0031461">
    <property type="term" value="C:cullin-RING ubiquitin ligase complex"/>
    <property type="evidence" value="ECO:0007669"/>
    <property type="project" value="InterPro"/>
</dbReference>
<dbReference type="SUPFAM" id="SSF46785">
    <property type="entry name" value="Winged helix' DNA-binding domain"/>
    <property type="match status" value="1"/>
</dbReference>
<evidence type="ECO:0000259" key="9">
    <source>
        <dbReference type="PROSITE" id="PS50069"/>
    </source>
</evidence>
<dbReference type="Gene3D" id="3.30.230.130">
    <property type="entry name" value="Cullin, Chain C, Domain 2"/>
    <property type="match status" value="1"/>
</dbReference>
<evidence type="ECO:0000313" key="10">
    <source>
        <dbReference type="EMBL" id="RMX62045.1"/>
    </source>
</evidence>
<dbReference type="InterPro" id="IPR036388">
    <property type="entry name" value="WH-like_DNA-bd_sf"/>
</dbReference>
<dbReference type="Gene3D" id="1.10.10.10">
    <property type="entry name" value="Winged helix-like DNA-binding domain superfamily/Winged helix DNA-binding domain"/>
    <property type="match status" value="1"/>
</dbReference>
<evidence type="ECO:0000256" key="5">
    <source>
        <dbReference type="ARBA" id="ARBA00022843"/>
    </source>
</evidence>
<dbReference type="InterPro" id="IPR001373">
    <property type="entry name" value="Cullin_N"/>
</dbReference>
<dbReference type="InterPro" id="IPR036390">
    <property type="entry name" value="WH_DNA-bd_sf"/>
</dbReference>